<evidence type="ECO:0000259" key="4">
    <source>
        <dbReference type="PROSITE" id="PS50893"/>
    </source>
</evidence>
<dbReference type="EMBL" id="BMNB01000037">
    <property type="protein sequence ID" value="GGM62294.1"/>
    <property type="molecule type" value="Genomic_DNA"/>
</dbReference>
<dbReference type="InterPro" id="IPR050166">
    <property type="entry name" value="ABC_transporter_ATP-bind"/>
</dbReference>
<sequence length="253" mass="28316">MTYHGRRGTVSALSHVDFTLWQGEFVALLGPSGCGKSTLLNMVSGLIAPTSGRLAYRGKAINGPNTNIGYMTQRDSILPWRTTAQNIELPLQIRHLPARERREKVATYIEMVGLKGFENTYPSGLSGGMRKRVGLAQALVYEPETLLLDEPFGALDAILRLRMQAELLALMEKLGATVLFVTHDMDEAITLADRVVVMSARPARIIDEIEVGLPRPRNLEQLQFTAEYQEVRRRVWDNLGREIHSSEKEMANQ</sequence>
<dbReference type="InterPro" id="IPR003593">
    <property type="entry name" value="AAA+_ATPase"/>
</dbReference>
<organism evidence="5 6">
    <name type="scientific">Micromonospora sonchi</name>
    <dbReference type="NCBI Taxonomy" id="1763543"/>
    <lineage>
        <taxon>Bacteria</taxon>
        <taxon>Bacillati</taxon>
        <taxon>Actinomycetota</taxon>
        <taxon>Actinomycetes</taxon>
        <taxon>Micromonosporales</taxon>
        <taxon>Micromonosporaceae</taxon>
        <taxon>Micromonospora</taxon>
    </lineage>
</organism>
<reference evidence="5" key="1">
    <citation type="journal article" date="2014" name="Int. J. Syst. Evol. Microbiol.">
        <title>Complete genome sequence of Corynebacterium casei LMG S-19264T (=DSM 44701T), isolated from a smear-ripened cheese.</title>
        <authorList>
            <consortium name="US DOE Joint Genome Institute (JGI-PGF)"/>
            <person name="Walter F."/>
            <person name="Albersmeier A."/>
            <person name="Kalinowski J."/>
            <person name="Ruckert C."/>
        </authorList>
    </citation>
    <scope>NUCLEOTIDE SEQUENCE</scope>
    <source>
        <strain evidence="5">CGMCC 4.7312</strain>
    </source>
</reference>
<evidence type="ECO:0000256" key="2">
    <source>
        <dbReference type="ARBA" id="ARBA00022741"/>
    </source>
</evidence>
<name>A0A917U770_9ACTN</name>
<dbReference type="InterPro" id="IPR003439">
    <property type="entry name" value="ABC_transporter-like_ATP-bd"/>
</dbReference>
<evidence type="ECO:0000313" key="5">
    <source>
        <dbReference type="EMBL" id="GGM62294.1"/>
    </source>
</evidence>
<dbReference type="SMART" id="SM00382">
    <property type="entry name" value="AAA"/>
    <property type="match status" value="1"/>
</dbReference>
<protein>
    <submittedName>
        <fullName evidence="5">ABC transporter ATP-binding protein</fullName>
    </submittedName>
</protein>
<gene>
    <name evidence="5" type="ORF">GCM10011608_54310</name>
</gene>
<comment type="caution">
    <text evidence="5">The sequence shown here is derived from an EMBL/GenBank/DDBJ whole genome shotgun (WGS) entry which is preliminary data.</text>
</comment>
<evidence type="ECO:0000313" key="6">
    <source>
        <dbReference type="Proteomes" id="UP000608890"/>
    </source>
</evidence>
<evidence type="ECO:0000256" key="3">
    <source>
        <dbReference type="ARBA" id="ARBA00022840"/>
    </source>
</evidence>
<dbReference type="Pfam" id="PF00005">
    <property type="entry name" value="ABC_tran"/>
    <property type="match status" value="1"/>
</dbReference>
<keyword evidence="3 5" id="KW-0067">ATP-binding</keyword>
<keyword evidence="2" id="KW-0547">Nucleotide-binding</keyword>
<dbReference type="Gene3D" id="3.40.50.300">
    <property type="entry name" value="P-loop containing nucleotide triphosphate hydrolases"/>
    <property type="match status" value="1"/>
</dbReference>
<feature type="domain" description="ABC transporter" evidence="4">
    <location>
        <begin position="1"/>
        <end position="225"/>
    </location>
</feature>
<dbReference type="InterPro" id="IPR017871">
    <property type="entry name" value="ABC_transporter-like_CS"/>
</dbReference>
<dbReference type="GO" id="GO:0016887">
    <property type="term" value="F:ATP hydrolysis activity"/>
    <property type="evidence" value="ECO:0007669"/>
    <property type="project" value="InterPro"/>
</dbReference>
<evidence type="ECO:0000256" key="1">
    <source>
        <dbReference type="ARBA" id="ARBA00022448"/>
    </source>
</evidence>
<dbReference type="CDD" id="cd03293">
    <property type="entry name" value="ABC_NrtD_SsuB_transporters"/>
    <property type="match status" value="1"/>
</dbReference>
<dbReference type="InterPro" id="IPR027417">
    <property type="entry name" value="P-loop_NTPase"/>
</dbReference>
<keyword evidence="1" id="KW-0813">Transport</keyword>
<dbReference type="PANTHER" id="PTHR42788">
    <property type="entry name" value="TAURINE IMPORT ATP-BINDING PROTEIN-RELATED"/>
    <property type="match status" value="1"/>
</dbReference>
<dbReference type="PROSITE" id="PS00211">
    <property type="entry name" value="ABC_TRANSPORTER_1"/>
    <property type="match status" value="1"/>
</dbReference>
<dbReference type="SUPFAM" id="SSF52540">
    <property type="entry name" value="P-loop containing nucleoside triphosphate hydrolases"/>
    <property type="match status" value="1"/>
</dbReference>
<dbReference type="AlphaFoldDB" id="A0A917U770"/>
<dbReference type="PROSITE" id="PS50893">
    <property type="entry name" value="ABC_TRANSPORTER_2"/>
    <property type="match status" value="1"/>
</dbReference>
<dbReference type="PANTHER" id="PTHR42788:SF13">
    <property type="entry name" value="ALIPHATIC SULFONATES IMPORT ATP-BINDING PROTEIN SSUB"/>
    <property type="match status" value="1"/>
</dbReference>
<keyword evidence="6" id="KW-1185">Reference proteome</keyword>
<reference evidence="5" key="2">
    <citation type="submission" date="2020-09" db="EMBL/GenBank/DDBJ databases">
        <authorList>
            <person name="Sun Q."/>
            <person name="Zhou Y."/>
        </authorList>
    </citation>
    <scope>NUCLEOTIDE SEQUENCE</scope>
    <source>
        <strain evidence="5">CGMCC 4.7312</strain>
    </source>
</reference>
<dbReference type="Proteomes" id="UP000608890">
    <property type="component" value="Unassembled WGS sequence"/>
</dbReference>
<accession>A0A917U770</accession>
<dbReference type="GO" id="GO:0005524">
    <property type="term" value="F:ATP binding"/>
    <property type="evidence" value="ECO:0007669"/>
    <property type="project" value="UniProtKB-KW"/>
</dbReference>
<proteinExistence type="predicted"/>